<dbReference type="EMBL" id="CALSDN010000005">
    <property type="protein sequence ID" value="CAH6720959.1"/>
    <property type="molecule type" value="Genomic_DNA"/>
</dbReference>
<accession>A0ACA9Y7G5</accession>
<name>A0ACA9Y7G5_9ASCO</name>
<sequence length="218" mass="24743">MVKRKGGSNIISQFDEVPDKYEDEVLEAYAIITEESGDFYLKQMKKFFNQLSIPKCFTSDIVECVDSFYALQGSLYASTSQKRDIILQMVLAFTITGSITNDDDIIDIIDVDKLIKYSNRLLKYRDNFNVIKETWKLFVSDDNFISAKLSLPELQKIKQSLNLDPSSLNDGLLIDMLSSCKTDEEGTMHNFDLGKSSNGLYINIKDFACILGNLGEFD</sequence>
<gene>
    <name evidence="1" type="ORF">CLIB1444_05S00474</name>
</gene>
<reference evidence="1" key="1">
    <citation type="submission" date="2022-06" db="EMBL/GenBank/DDBJ databases">
        <authorList>
            <person name="Legras J.-L."/>
            <person name="Devillers H."/>
            <person name="Grondin C."/>
        </authorList>
    </citation>
    <scope>NUCLEOTIDE SEQUENCE</scope>
    <source>
        <strain evidence="1">CLIB 1444</strain>
    </source>
</reference>
<evidence type="ECO:0000313" key="2">
    <source>
        <dbReference type="Proteomes" id="UP001152531"/>
    </source>
</evidence>
<evidence type="ECO:0000313" key="1">
    <source>
        <dbReference type="EMBL" id="CAH6720959.1"/>
    </source>
</evidence>
<protein>
    <submittedName>
        <fullName evidence="1">Uncharacterized protein</fullName>
    </submittedName>
</protein>
<dbReference type="Proteomes" id="UP001152531">
    <property type="component" value="Unassembled WGS sequence"/>
</dbReference>
<comment type="caution">
    <text evidence="1">The sequence shown here is derived from an EMBL/GenBank/DDBJ whole genome shotgun (WGS) entry which is preliminary data.</text>
</comment>
<organism evidence="1 2">
    <name type="scientific">[Candida] jaroonii</name>
    <dbReference type="NCBI Taxonomy" id="467808"/>
    <lineage>
        <taxon>Eukaryota</taxon>
        <taxon>Fungi</taxon>
        <taxon>Dikarya</taxon>
        <taxon>Ascomycota</taxon>
        <taxon>Saccharomycotina</taxon>
        <taxon>Pichiomycetes</taxon>
        <taxon>Debaryomycetaceae</taxon>
        <taxon>Yamadazyma</taxon>
    </lineage>
</organism>
<proteinExistence type="predicted"/>
<keyword evidence="2" id="KW-1185">Reference proteome</keyword>